<organism evidence="1 2">
    <name type="scientific">Enterococcus hermanniensis</name>
    <dbReference type="NCBI Taxonomy" id="249189"/>
    <lineage>
        <taxon>Bacteria</taxon>
        <taxon>Bacillati</taxon>
        <taxon>Bacillota</taxon>
        <taxon>Bacilli</taxon>
        <taxon>Lactobacillales</taxon>
        <taxon>Enterococcaceae</taxon>
        <taxon>Enterococcus</taxon>
    </lineage>
</organism>
<proteinExistence type="predicted"/>
<dbReference type="Proteomes" id="UP000182077">
    <property type="component" value="Unassembled WGS sequence"/>
</dbReference>
<protein>
    <submittedName>
        <fullName evidence="1">Uncharacterized protein</fullName>
    </submittedName>
</protein>
<evidence type="ECO:0000313" key="2">
    <source>
        <dbReference type="Proteomes" id="UP000182077"/>
    </source>
</evidence>
<name>A0A1L8TLM5_9ENTE</name>
<dbReference type="EMBL" id="JXKQ01000007">
    <property type="protein sequence ID" value="OJG45180.1"/>
    <property type="molecule type" value="Genomic_DNA"/>
</dbReference>
<evidence type="ECO:0000313" key="1">
    <source>
        <dbReference type="EMBL" id="OJG45180.1"/>
    </source>
</evidence>
<accession>A0A1L8TLM5</accession>
<sequence>MQKKRIKELIQRYGYCEVKKYRQWDNRHYSAIADGVAVVVDLRTCELFEWNSNTKKLVQR</sequence>
<comment type="caution">
    <text evidence="1">The sequence shown here is derived from an EMBL/GenBank/DDBJ whole genome shotgun (WGS) entry which is preliminary data.</text>
</comment>
<keyword evidence="2" id="KW-1185">Reference proteome</keyword>
<gene>
    <name evidence="1" type="ORF">RV04_GL002228</name>
</gene>
<reference evidence="1 2" key="1">
    <citation type="submission" date="2014-12" db="EMBL/GenBank/DDBJ databases">
        <title>Draft genome sequences of 29 type strains of Enterococci.</title>
        <authorList>
            <person name="Zhong Z."/>
            <person name="Sun Z."/>
            <person name="Liu W."/>
            <person name="Zhang W."/>
            <person name="Zhang H."/>
        </authorList>
    </citation>
    <scope>NUCLEOTIDE SEQUENCE [LARGE SCALE GENOMIC DNA]</scope>
    <source>
        <strain evidence="1 2">DSM 17122</strain>
    </source>
</reference>
<dbReference type="AlphaFoldDB" id="A0A1L8TLM5"/>
<dbReference type="STRING" id="249189.RV04_GL002228"/>